<dbReference type="PROSITE" id="PS50929">
    <property type="entry name" value="ABC_TM1F"/>
    <property type="match status" value="1"/>
</dbReference>
<dbReference type="CDD" id="cd18549">
    <property type="entry name" value="ABC_6TM_YwjA_like"/>
    <property type="match status" value="1"/>
</dbReference>
<evidence type="ECO:0000313" key="11">
    <source>
        <dbReference type="EMBL" id="HIQ67723.1"/>
    </source>
</evidence>
<dbReference type="InterPro" id="IPR011527">
    <property type="entry name" value="ABC1_TM_dom"/>
</dbReference>
<dbReference type="PROSITE" id="PS50893">
    <property type="entry name" value="ABC_TRANSPORTER_2"/>
    <property type="match status" value="1"/>
</dbReference>
<keyword evidence="5 11" id="KW-0067">ATP-binding</keyword>
<evidence type="ECO:0000256" key="3">
    <source>
        <dbReference type="ARBA" id="ARBA00022692"/>
    </source>
</evidence>
<dbReference type="EMBL" id="DVFK01000063">
    <property type="protein sequence ID" value="HIQ67723.1"/>
    <property type="molecule type" value="Genomic_DNA"/>
</dbReference>
<dbReference type="PANTHER" id="PTHR43394">
    <property type="entry name" value="ATP-DEPENDENT PERMEASE MDL1, MITOCHONDRIAL"/>
    <property type="match status" value="1"/>
</dbReference>
<keyword evidence="4" id="KW-0547">Nucleotide-binding</keyword>
<evidence type="ECO:0000256" key="8">
    <source>
        <dbReference type="SAM" id="Phobius"/>
    </source>
</evidence>
<dbReference type="InterPro" id="IPR039421">
    <property type="entry name" value="Type_1_exporter"/>
</dbReference>
<feature type="transmembrane region" description="Helical" evidence="8">
    <location>
        <begin position="256"/>
        <end position="274"/>
    </location>
</feature>
<dbReference type="SUPFAM" id="SSF90123">
    <property type="entry name" value="ABC transporter transmembrane region"/>
    <property type="match status" value="1"/>
</dbReference>
<organism evidence="11 12">
    <name type="scientific">Candidatus Faecousia excrementigallinarum</name>
    <dbReference type="NCBI Taxonomy" id="2840806"/>
    <lineage>
        <taxon>Bacteria</taxon>
        <taxon>Bacillati</taxon>
        <taxon>Bacillota</taxon>
        <taxon>Clostridia</taxon>
        <taxon>Eubacteriales</taxon>
        <taxon>Oscillospiraceae</taxon>
        <taxon>Faecousia</taxon>
    </lineage>
</organism>
<feature type="transmembrane region" description="Helical" evidence="8">
    <location>
        <begin position="145"/>
        <end position="162"/>
    </location>
</feature>
<feature type="transmembrane region" description="Helical" evidence="8">
    <location>
        <begin position="58"/>
        <end position="76"/>
    </location>
</feature>
<dbReference type="InterPro" id="IPR003593">
    <property type="entry name" value="AAA+_ATPase"/>
</dbReference>
<keyword evidence="2" id="KW-0813">Transport</keyword>
<dbReference type="GO" id="GO:0015421">
    <property type="term" value="F:ABC-type oligopeptide transporter activity"/>
    <property type="evidence" value="ECO:0007669"/>
    <property type="project" value="TreeGrafter"/>
</dbReference>
<evidence type="ECO:0000259" key="9">
    <source>
        <dbReference type="PROSITE" id="PS50893"/>
    </source>
</evidence>
<protein>
    <submittedName>
        <fullName evidence="11">ABC transporter ATP-binding protein</fullName>
    </submittedName>
</protein>
<dbReference type="GO" id="GO:0016887">
    <property type="term" value="F:ATP hydrolysis activity"/>
    <property type="evidence" value="ECO:0007669"/>
    <property type="project" value="InterPro"/>
</dbReference>
<feature type="transmembrane region" description="Helical" evidence="8">
    <location>
        <begin position="168"/>
        <end position="184"/>
    </location>
</feature>
<dbReference type="FunFam" id="3.40.50.300:FF:000287">
    <property type="entry name" value="Multidrug ABC transporter ATP-binding protein"/>
    <property type="match status" value="1"/>
</dbReference>
<evidence type="ECO:0000256" key="7">
    <source>
        <dbReference type="ARBA" id="ARBA00023136"/>
    </source>
</evidence>
<comment type="subcellular location">
    <subcellularLocation>
        <location evidence="1">Cell membrane</location>
        <topology evidence="1">Multi-pass membrane protein</topology>
    </subcellularLocation>
</comment>
<dbReference type="Gene3D" id="3.40.50.300">
    <property type="entry name" value="P-loop containing nucleotide triphosphate hydrolases"/>
    <property type="match status" value="1"/>
</dbReference>
<name>A0A9D0Z4K0_9FIRM</name>
<dbReference type="Pfam" id="PF00664">
    <property type="entry name" value="ABC_membrane"/>
    <property type="match status" value="1"/>
</dbReference>
<feature type="domain" description="ABC transmembrane type-1" evidence="10">
    <location>
        <begin position="27"/>
        <end position="309"/>
    </location>
</feature>
<dbReference type="SMART" id="SM00382">
    <property type="entry name" value="AAA"/>
    <property type="match status" value="1"/>
</dbReference>
<dbReference type="Proteomes" id="UP000886796">
    <property type="component" value="Unassembled WGS sequence"/>
</dbReference>
<evidence type="ECO:0000256" key="1">
    <source>
        <dbReference type="ARBA" id="ARBA00004651"/>
    </source>
</evidence>
<dbReference type="GO" id="GO:0005524">
    <property type="term" value="F:ATP binding"/>
    <property type="evidence" value="ECO:0007669"/>
    <property type="project" value="UniProtKB-KW"/>
</dbReference>
<dbReference type="AlphaFoldDB" id="A0A9D0Z4K0"/>
<proteinExistence type="predicted"/>
<evidence type="ECO:0000256" key="2">
    <source>
        <dbReference type="ARBA" id="ARBA00022448"/>
    </source>
</evidence>
<keyword evidence="3 8" id="KW-0812">Transmembrane</keyword>
<keyword evidence="7 8" id="KW-0472">Membrane</keyword>
<dbReference type="InterPro" id="IPR003439">
    <property type="entry name" value="ABC_transporter-like_ATP-bd"/>
</dbReference>
<gene>
    <name evidence="11" type="ORF">IAB74_04335</name>
</gene>
<keyword evidence="6 8" id="KW-1133">Transmembrane helix</keyword>
<evidence type="ECO:0000256" key="6">
    <source>
        <dbReference type="ARBA" id="ARBA00022989"/>
    </source>
</evidence>
<accession>A0A9D0Z4K0</accession>
<dbReference type="GO" id="GO:0005886">
    <property type="term" value="C:plasma membrane"/>
    <property type="evidence" value="ECO:0007669"/>
    <property type="project" value="UniProtKB-SubCell"/>
</dbReference>
<evidence type="ECO:0000259" key="10">
    <source>
        <dbReference type="PROSITE" id="PS50929"/>
    </source>
</evidence>
<evidence type="ECO:0000256" key="5">
    <source>
        <dbReference type="ARBA" id="ARBA00022840"/>
    </source>
</evidence>
<evidence type="ECO:0000313" key="12">
    <source>
        <dbReference type="Proteomes" id="UP000886796"/>
    </source>
</evidence>
<dbReference type="InterPro" id="IPR017871">
    <property type="entry name" value="ABC_transporter-like_CS"/>
</dbReference>
<feature type="transmembrane region" description="Helical" evidence="8">
    <location>
        <begin position="25"/>
        <end position="46"/>
    </location>
</feature>
<reference evidence="11" key="1">
    <citation type="submission" date="2020-10" db="EMBL/GenBank/DDBJ databases">
        <authorList>
            <person name="Gilroy R."/>
        </authorList>
    </citation>
    <scope>NUCLEOTIDE SEQUENCE</scope>
    <source>
        <strain evidence="11">13361</strain>
    </source>
</reference>
<feature type="domain" description="ABC transporter" evidence="9">
    <location>
        <begin position="343"/>
        <end position="577"/>
    </location>
</feature>
<reference evidence="11" key="2">
    <citation type="journal article" date="2021" name="PeerJ">
        <title>Extensive microbial diversity within the chicken gut microbiome revealed by metagenomics and culture.</title>
        <authorList>
            <person name="Gilroy R."/>
            <person name="Ravi A."/>
            <person name="Getino M."/>
            <person name="Pursley I."/>
            <person name="Horton D.L."/>
            <person name="Alikhan N.F."/>
            <person name="Baker D."/>
            <person name="Gharbi K."/>
            <person name="Hall N."/>
            <person name="Watson M."/>
            <person name="Adriaenssens E.M."/>
            <person name="Foster-Nyarko E."/>
            <person name="Jarju S."/>
            <person name="Secka A."/>
            <person name="Antonio M."/>
            <person name="Oren A."/>
            <person name="Chaudhuri R.R."/>
            <person name="La Ragione R."/>
            <person name="Hildebrand F."/>
            <person name="Pallen M.J."/>
        </authorList>
    </citation>
    <scope>NUCLEOTIDE SEQUENCE</scope>
    <source>
        <strain evidence="11">13361</strain>
    </source>
</reference>
<comment type="caution">
    <text evidence="11">The sequence shown here is derived from an EMBL/GenBank/DDBJ whole genome shotgun (WGS) entry which is preliminary data.</text>
</comment>
<dbReference type="SUPFAM" id="SSF52540">
    <property type="entry name" value="P-loop containing nucleoside triphosphate hydrolases"/>
    <property type="match status" value="1"/>
</dbReference>
<dbReference type="InterPro" id="IPR027417">
    <property type="entry name" value="P-loop_NTPase"/>
</dbReference>
<dbReference type="InterPro" id="IPR036640">
    <property type="entry name" value="ABC1_TM_sf"/>
</dbReference>
<dbReference type="Gene3D" id="1.20.1560.10">
    <property type="entry name" value="ABC transporter type 1, transmembrane domain"/>
    <property type="match status" value="1"/>
</dbReference>
<evidence type="ECO:0000256" key="4">
    <source>
        <dbReference type="ARBA" id="ARBA00022741"/>
    </source>
</evidence>
<dbReference type="PANTHER" id="PTHR43394:SF1">
    <property type="entry name" value="ATP-BINDING CASSETTE SUB-FAMILY B MEMBER 10, MITOCHONDRIAL"/>
    <property type="match status" value="1"/>
</dbReference>
<dbReference type="Pfam" id="PF00005">
    <property type="entry name" value="ABC_tran"/>
    <property type="match status" value="1"/>
</dbReference>
<sequence>MNTTDFQKKSLLGIFFGYFKRHWKLFALDMGCAIAISGVDLLFPIVTRSALYDLLPNHLYATFFTIIAIMVGAYLIRAGLQYIVCYFGHTFGVRVETDIRADLFRHMQGMSHDFYDRNRTGQLMSRLTSDLFDLIELAHHGPEDMVTAIFTIFGAVVVMATIQWQLALVVGLMLPIFIGVVMYFRKSLADTSVGVKRKIGHINTEIEASLSGIRTAKAFGNEELENERFTKANATYRGAKKLQYKAMARFTSSMEFLLCTLNVVIIGYGGYLIMQGAMDYRDLITFTLYITAFVNPMRKIANFAELFSSGYAGLTRFVEIMRTEPTLKDKPGAPDLEDVKGAISVSHVDFSYNEDSEVLHDVSLEVSPGETIAVVGPSGGGKTTLCQLIPRFYDVTGGSISIDGKDVRDVTQRSIHQNIGIVQQDVFLFADTILENIRYGRPSATDEEVMEAAKKAELYEDILAMPHGFSTYVGERGTLLSGGQKQRVAIARIFLKNPPILILDEATSALDSVTEAKIQRAFDTLSQGRTTLIIAHRLSTISSANRIISIADGVITECGSHQELLKKGGIYADLYFTQSANLFTENQNS</sequence>
<dbReference type="PROSITE" id="PS00211">
    <property type="entry name" value="ABC_TRANSPORTER_1"/>
    <property type="match status" value="1"/>
</dbReference>